<dbReference type="GO" id="GO:0005634">
    <property type="term" value="C:nucleus"/>
    <property type="evidence" value="ECO:0007669"/>
    <property type="project" value="UniProtKB-SubCell"/>
</dbReference>
<evidence type="ECO:0000256" key="1">
    <source>
        <dbReference type="ARBA" id="ARBA00004123"/>
    </source>
</evidence>
<keyword evidence="11" id="KW-1185">Reference proteome</keyword>
<feature type="domain" description="YABBY N-terminal" evidence="9">
    <location>
        <begin position="54"/>
        <end position="93"/>
    </location>
</feature>
<evidence type="ECO:0000313" key="10">
    <source>
        <dbReference type="EMBL" id="KAG6471055.1"/>
    </source>
</evidence>
<evidence type="ECO:0000256" key="7">
    <source>
        <dbReference type="SAM" id="MobiDB-lite"/>
    </source>
</evidence>
<evidence type="ECO:0000256" key="6">
    <source>
        <dbReference type="ARBA" id="ARBA00023242"/>
    </source>
</evidence>
<organism evidence="10 11">
    <name type="scientific">Zingiber officinale</name>
    <name type="common">Ginger</name>
    <name type="synonym">Amomum zingiber</name>
    <dbReference type="NCBI Taxonomy" id="94328"/>
    <lineage>
        <taxon>Eukaryota</taxon>
        <taxon>Viridiplantae</taxon>
        <taxon>Streptophyta</taxon>
        <taxon>Embryophyta</taxon>
        <taxon>Tracheophyta</taxon>
        <taxon>Spermatophyta</taxon>
        <taxon>Magnoliopsida</taxon>
        <taxon>Liliopsida</taxon>
        <taxon>Zingiberales</taxon>
        <taxon>Zingiberaceae</taxon>
        <taxon>Zingiber</taxon>
    </lineage>
</organism>
<proteinExistence type="inferred from homology"/>
<feature type="region of interest" description="Disordered" evidence="7">
    <location>
        <begin position="108"/>
        <end position="140"/>
    </location>
</feature>
<protein>
    <recommendedName>
        <fullName evidence="12">YABBY transcription factor</fullName>
    </recommendedName>
</protein>
<evidence type="ECO:0000259" key="9">
    <source>
        <dbReference type="Pfam" id="PF24868"/>
    </source>
</evidence>
<dbReference type="GO" id="GO:0010158">
    <property type="term" value="P:abaxial cell fate specification"/>
    <property type="evidence" value="ECO:0007669"/>
    <property type="project" value="TreeGrafter"/>
</dbReference>
<dbReference type="Pfam" id="PF24868">
    <property type="entry name" value="YABBY_N"/>
    <property type="match status" value="1"/>
</dbReference>
<gene>
    <name evidence="10" type="ORF">ZIOFF_072151</name>
</gene>
<keyword evidence="3" id="KW-0479">Metal-binding</keyword>
<keyword evidence="6" id="KW-0539">Nucleus</keyword>
<dbReference type="GO" id="GO:0008270">
    <property type="term" value="F:zinc ion binding"/>
    <property type="evidence" value="ECO:0007669"/>
    <property type="project" value="UniProtKB-KW"/>
</dbReference>
<dbReference type="InterPro" id="IPR056775">
    <property type="entry name" value="YABBY_C"/>
</dbReference>
<dbReference type="SUPFAM" id="SSF47095">
    <property type="entry name" value="HMG-box"/>
    <property type="match status" value="1"/>
</dbReference>
<reference evidence="10 11" key="1">
    <citation type="submission" date="2020-08" db="EMBL/GenBank/DDBJ databases">
        <title>Plant Genome Project.</title>
        <authorList>
            <person name="Zhang R.-G."/>
        </authorList>
    </citation>
    <scope>NUCLEOTIDE SEQUENCE [LARGE SCALE GENOMIC DNA]</scope>
    <source>
        <tissue evidence="10">Rhizome</tissue>
    </source>
</reference>
<comment type="similarity">
    <text evidence="2">Belongs to the YABBY family.</text>
</comment>
<evidence type="ECO:0000313" key="11">
    <source>
        <dbReference type="Proteomes" id="UP000734854"/>
    </source>
</evidence>
<dbReference type="Pfam" id="PF04690">
    <property type="entry name" value="YABBY"/>
    <property type="match status" value="1"/>
</dbReference>
<accession>A0A8J5C2G7</accession>
<dbReference type="InterPro" id="IPR006780">
    <property type="entry name" value="YABBY"/>
</dbReference>
<dbReference type="InterPro" id="IPR036910">
    <property type="entry name" value="HMG_box_dom_sf"/>
</dbReference>
<sequence length="348" mass="38198">MKGDICNPSFPKHMAAFMPVLRLFLREWSSRTTRSMLFPPENSRISRISIHGKVTLPSDRPFDIVTVRCGHCASIFSVHLGTMFQPFPSQDFQGFNIGAIKNYQMDFGSSSQDRPTSLVSSTENAERQHLPVPPPEKRHRLPSAYNKFIKEEIQRLKANNPNISHKQAFSTAAKNWAHLPQDNPDNDERQKLEELMTSPAISIEFGSSFCDWLRQKPAPWNRSHIALSTSAISSGVSPTTTSSLSDSSSTATAEVSSLALFPNSLACLSILRLSLRARIAFRQIPAGRRTAVSTTTFTAAQGKQQHTATHSAAAPPAISAHRAPTGGGDLFRITGCRRRALMSGGIAD</sequence>
<dbReference type="CDD" id="cd00084">
    <property type="entry name" value="HMG-box_SF"/>
    <property type="match status" value="1"/>
</dbReference>
<evidence type="ECO:0000256" key="4">
    <source>
        <dbReference type="ARBA" id="ARBA00022771"/>
    </source>
</evidence>
<keyword evidence="4" id="KW-0863">Zinc-finger</keyword>
<feature type="compositionally biased region" description="Polar residues" evidence="7">
    <location>
        <begin position="108"/>
        <end position="123"/>
    </location>
</feature>
<evidence type="ECO:0000256" key="5">
    <source>
        <dbReference type="ARBA" id="ARBA00022833"/>
    </source>
</evidence>
<feature type="compositionally biased region" description="Low complexity" evidence="7">
    <location>
        <begin position="306"/>
        <end position="324"/>
    </location>
</feature>
<comment type="subcellular location">
    <subcellularLocation>
        <location evidence="1">Nucleus</location>
    </subcellularLocation>
</comment>
<evidence type="ECO:0008006" key="12">
    <source>
        <dbReference type="Google" id="ProtNLM"/>
    </source>
</evidence>
<dbReference type="PANTHER" id="PTHR31675:SF30">
    <property type="entry name" value="AXIAL REGULATOR YABBY 2-RELATED"/>
    <property type="match status" value="1"/>
</dbReference>
<dbReference type="InterPro" id="IPR056776">
    <property type="entry name" value="YABBY_N"/>
</dbReference>
<comment type="caution">
    <text evidence="10">The sequence shown here is derived from an EMBL/GenBank/DDBJ whole genome shotgun (WGS) entry which is preliminary data.</text>
</comment>
<dbReference type="Gene3D" id="1.10.30.10">
    <property type="entry name" value="High mobility group box domain"/>
    <property type="match status" value="1"/>
</dbReference>
<evidence type="ECO:0000256" key="2">
    <source>
        <dbReference type="ARBA" id="ARBA00010325"/>
    </source>
</evidence>
<evidence type="ECO:0000256" key="3">
    <source>
        <dbReference type="ARBA" id="ARBA00022723"/>
    </source>
</evidence>
<feature type="domain" description="YABBY protein C-terminal" evidence="8">
    <location>
        <begin position="124"/>
        <end position="181"/>
    </location>
</feature>
<name>A0A8J5C2G7_ZINOF</name>
<dbReference type="Proteomes" id="UP000734854">
    <property type="component" value="Unassembled WGS sequence"/>
</dbReference>
<dbReference type="EMBL" id="JACMSC010000021">
    <property type="protein sequence ID" value="KAG6471055.1"/>
    <property type="molecule type" value="Genomic_DNA"/>
</dbReference>
<feature type="region of interest" description="Disordered" evidence="7">
    <location>
        <begin position="301"/>
        <end position="326"/>
    </location>
</feature>
<evidence type="ECO:0000259" key="8">
    <source>
        <dbReference type="Pfam" id="PF04690"/>
    </source>
</evidence>
<keyword evidence="5" id="KW-0862">Zinc</keyword>
<dbReference type="AlphaFoldDB" id="A0A8J5C2G7"/>
<dbReference type="PANTHER" id="PTHR31675">
    <property type="entry name" value="PROTEIN YABBY 6-RELATED"/>
    <property type="match status" value="1"/>
</dbReference>